<sequence length="178" mass="19881">MSIDQIFQLGDDALQNLFDVIIPPFPGALDPISVNFRVQNFTIPATGVGTYEIHYKTQMATKPSGKITMPNEFSFDFRADKYWLIYNGFKNWKNIVAHTKLGTMTEDVRIGQIFSNIRVPITIISTDANGIPTGGRWIFEGSFIQELGEVGFDYTVGDPVTVSITMGFLVLNDTFPLT</sequence>
<comment type="caution">
    <text evidence="1">The sequence shown here is derived from an EMBL/GenBank/DDBJ whole genome shotgun (WGS) entry which is preliminary data.</text>
</comment>
<protein>
    <submittedName>
        <fullName evidence="1">Uncharacterized protein</fullName>
    </submittedName>
</protein>
<dbReference type="EMBL" id="LAZR01007924">
    <property type="protein sequence ID" value="KKM82043.1"/>
    <property type="molecule type" value="Genomic_DNA"/>
</dbReference>
<dbReference type="AlphaFoldDB" id="A0A0F9KJ98"/>
<proteinExistence type="predicted"/>
<evidence type="ECO:0000313" key="1">
    <source>
        <dbReference type="EMBL" id="KKM82043.1"/>
    </source>
</evidence>
<organism evidence="1">
    <name type="scientific">marine sediment metagenome</name>
    <dbReference type="NCBI Taxonomy" id="412755"/>
    <lineage>
        <taxon>unclassified sequences</taxon>
        <taxon>metagenomes</taxon>
        <taxon>ecological metagenomes</taxon>
    </lineage>
</organism>
<accession>A0A0F9KJ98</accession>
<reference evidence="1" key="1">
    <citation type="journal article" date="2015" name="Nature">
        <title>Complex archaea that bridge the gap between prokaryotes and eukaryotes.</title>
        <authorList>
            <person name="Spang A."/>
            <person name="Saw J.H."/>
            <person name="Jorgensen S.L."/>
            <person name="Zaremba-Niedzwiedzka K."/>
            <person name="Martijn J."/>
            <person name="Lind A.E."/>
            <person name="van Eijk R."/>
            <person name="Schleper C."/>
            <person name="Guy L."/>
            <person name="Ettema T.J."/>
        </authorList>
    </citation>
    <scope>NUCLEOTIDE SEQUENCE</scope>
</reference>
<name>A0A0F9KJ98_9ZZZZ</name>
<gene>
    <name evidence="1" type="ORF">LCGC14_1323540</name>
</gene>